<sequence length="80" mass="9145">MIMIIIAMRFGTSPDKPESTTLLTLLPVFLSQPRAGFFLPVALFSKAHHSDQIFFINFEQRREVFQLSIEPAQVQTALKH</sequence>
<reference evidence="1 2" key="1">
    <citation type="submission" date="2018-11" db="EMBL/GenBank/DDBJ databases">
        <title>Whole genome sequencing of Pantoea sp. RIT388.</title>
        <authorList>
            <person name="Gan H.M."/>
            <person name="Hudson A.O."/>
        </authorList>
    </citation>
    <scope>NUCLEOTIDE SEQUENCE [LARGE SCALE GENOMIC DNA]</scope>
    <source>
        <strain evidence="1 2">RIT388</strain>
    </source>
</reference>
<proteinExistence type="predicted"/>
<dbReference type="EMBL" id="RMVG01000005">
    <property type="protein sequence ID" value="RPE01454.1"/>
    <property type="molecule type" value="Genomic_DNA"/>
</dbReference>
<dbReference type="AlphaFoldDB" id="A0A3N4PPH2"/>
<gene>
    <name evidence="1" type="ORF">BBB56_09200</name>
</gene>
<dbReference type="Proteomes" id="UP000281332">
    <property type="component" value="Unassembled WGS sequence"/>
</dbReference>
<comment type="caution">
    <text evidence="1">The sequence shown here is derived from an EMBL/GenBank/DDBJ whole genome shotgun (WGS) entry which is preliminary data.</text>
</comment>
<protein>
    <submittedName>
        <fullName evidence="1">Uncharacterized protein</fullName>
    </submittedName>
</protein>
<accession>A0A3N4PPH2</accession>
<keyword evidence="2" id="KW-1185">Reference proteome</keyword>
<name>A0A3N4PPH2_9GAMM</name>
<evidence type="ECO:0000313" key="2">
    <source>
        <dbReference type="Proteomes" id="UP000281332"/>
    </source>
</evidence>
<organism evidence="1 2">
    <name type="scientific">Candidatus Pantoea deserta</name>
    <dbReference type="NCBI Taxonomy" id="1869313"/>
    <lineage>
        <taxon>Bacteria</taxon>
        <taxon>Pseudomonadati</taxon>
        <taxon>Pseudomonadota</taxon>
        <taxon>Gammaproteobacteria</taxon>
        <taxon>Enterobacterales</taxon>
        <taxon>Erwiniaceae</taxon>
        <taxon>Pantoea</taxon>
    </lineage>
</organism>
<evidence type="ECO:0000313" key="1">
    <source>
        <dbReference type="EMBL" id="RPE01454.1"/>
    </source>
</evidence>